<reference evidence="2" key="1">
    <citation type="submission" date="2018-07" db="EMBL/GenBank/DDBJ databases">
        <authorList>
            <person name="Zhao J."/>
        </authorList>
    </citation>
    <scope>NUCLEOTIDE SEQUENCE [LARGE SCALE GENOMIC DNA]</scope>
    <source>
        <strain evidence="2">GSSD-12</strain>
    </source>
</reference>
<evidence type="ECO:0000313" key="1">
    <source>
        <dbReference type="EMBL" id="AXG81870.1"/>
    </source>
</evidence>
<dbReference type="OrthoDB" id="4941745at2"/>
<protein>
    <submittedName>
        <fullName evidence="1">Uncharacterized protein</fullName>
    </submittedName>
</protein>
<accession>A0A345HYU6</accession>
<name>A0A345HYU6_9ACTN</name>
<dbReference type="Gene3D" id="3.30.70.120">
    <property type="match status" value="1"/>
</dbReference>
<keyword evidence="2" id="KW-1185">Reference proteome</keyword>
<dbReference type="EMBL" id="CP031194">
    <property type="protein sequence ID" value="AXG81870.1"/>
    <property type="molecule type" value="Genomic_DNA"/>
</dbReference>
<gene>
    <name evidence="1" type="ORF">DVK44_33715</name>
</gene>
<dbReference type="KEGG" id="spad:DVK44_33715"/>
<dbReference type="Proteomes" id="UP000253868">
    <property type="component" value="Chromosome"/>
</dbReference>
<evidence type="ECO:0000313" key="2">
    <source>
        <dbReference type="Proteomes" id="UP000253868"/>
    </source>
</evidence>
<sequence length="156" mass="16530">MTATMTTPPATGAPAVRRRSVRAIRVYWPVSRRTLAAVGTGDIDVLRDDDSFAELLRVLESAPSLGDFGLYGDVFEVSIGAEGFTARPGSAPVFGAVGGKSLSPTLTFTTYLDARTDDEEISRVLSLIVGAHPWETPVVELSAPLELVSRAQALPA</sequence>
<dbReference type="AlphaFoldDB" id="A0A345HYU6"/>
<dbReference type="RefSeq" id="WP_114664411.1">
    <property type="nucleotide sequence ID" value="NZ_CP031194.1"/>
</dbReference>
<dbReference type="InterPro" id="IPR015867">
    <property type="entry name" value="N-reg_PII/ATP_PRibTrfase_C"/>
</dbReference>
<organism evidence="1 2">
    <name type="scientific">Streptomyces paludis</name>
    <dbReference type="NCBI Taxonomy" id="2282738"/>
    <lineage>
        <taxon>Bacteria</taxon>
        <taxon>Bacillati</taxon>
        <taxon>Actinomycetota</taxon>
        <taxon>Actinomycetes</taxon>
        <taxon>Kitasatosporales</taxon>
        <taxon>Streptomycetaceae</taxon>
        <taxon>Streptomyces</taxon>
    </lineage>
</organism>
<proteinExistence type="predicted"/>